<keyword evidence="2" id="KW-1185">Reference proteome</keyword>
<proteinExistence type="predicted"/>
<organism evidence="1 2">
    <name type="scientific">Mycena albidolilacea</name>
    <dbReference type="NCBI Taxonomy" id="1033008"/>
    <lineage>
        <taxon>Eukaryota</taxon>
        <taxon>Fungi</taxon>
        <taxon>Dikarya</taxon>
        <taxon>Basidiomycota</taxon>
        <taxon>Agaricomycotina</taxon>
        <taxon>Agaricomycetes</taxon>
        <taxon>Agaricomycetidae</taxon>
        <taxon>Agaricales</taxon>
        <taxon>Marasmiineae</taxon>
        <taxon>Mycenaceae</taxon>
        <taxon>Mycena</taxon>
    </lineage>
</organism>
<protein>
    <submittedName>
        <fullName evidence="1">Uncharacterized protein</fullName>
    </submittedName>
</protein>
<dbReference type="Proteomes" id="UP001218218">
    <property type="component" value="Unassembled WGS sequence"/>
</dbReference>
<evidence type="ECO:0000313" key="2">
    <source>
        <dbReference type="Proteomes" id="UP001218218"/>
    </source>
</evidence>
<accession>A0AAD7EZ66</accession>
<reference evidence="1" key="1">
    <citation type="submission" date="2023-03" db="EMBL/GenBank/DDBJ databases">
        <title>Massive genome expansion in bonnet fungi (Mycena s.s.) driven by repeated elements and novel gene families across ecological guilds.</title>
        <authorList>
            <consortium name="Lawrence Berkeley National Laboratory"/>
            <person name="Harder C.B."/>
            <person name="Miyauchi S."/>
            <person name="Viragh M."/>
            <person name="Kuo A."/>
            <person name="Thoen E."/>
            <person name="Andreopoulos B."/>
            <person name="Lu D."/>
            <person name="Skrede I."/>
            <person name="Drula E."/>
            <person name="Henrissat B."/>
            <person name="Morin E."/>
            <person name="Kohler A."/>
            <person name="Barry K."/>
            <person name="LaButti K."/>
            <person name="Morin E."/>
            <person name="Salamov A."/>
            <person name="Lipzen A."/>
            <person name="Mereny Z."/>
            <person name="Hegedus B."/>
            <person name="Baldrian P."/>
            <person name="Stursova M."/>
            <person name="Weitz H."/>
            <person name="Taylor A."/>
            <person name="Grigoriev I.V."/>
            <person name="Nagy L.G."/>
            <person name="Martin F."/>
            <person name="Kauserud H."/>
        </authorList>
    </citation>
    <scope>NUCLEOTIDE SEQUENCE</scope>
    <source>
        <strain evidence="1">CBHHK002</strain>
    </source>
</reference>
<name>A0AAD7EZ66_9AGAR</name>
<dbReference type="AlphaFoldDB" id="A0AAD7EZ66"/>
<comment type="caution">
    <text evidence="1">The sequence shown here is derived from an EMBL/GenBank/DDBJ whole genome shotgun (WGS) entry which is preliminary data.</text>
</comment>
<evidence type="ECO:0000313" key="1">
    <source>
        <dbReference type="EMBL" id="KAJ7360681.1"/>
    </source>
</evidence>
<gene>
    <name evidence="1" type="ORF">DFH08DRAFT_800129</name>
</gene>
<dbReference type="EMBL" id="JARIHO010000005">
    <property type="protein sequence ID" value="KAJ7360681.1"/>
    <property type="molecule type" value="Genomic_DNA"/>
</dbReference>
<sequence>MAGFLSLGNYHGHFDVLESTANAYSCSELYEEMVADRIQTAYTLTLKIHYMLCKEFLKKTADDSDDEKIRCARIIEDIIRQIENLALDPGSSAPYPDPFYDTGIEKIPERRTKQEMTKLEDLLARRTVNNKTFIFLVDGDHSGKVEKWYKAIGLRPPSDRQVLWASNAFPSTPPAPGSRGGGINPVLISGQGLEVCLVLSLRQYIGPRRKPNIMNPHRRRQVFLIAPTFGLGIDRMVQPFIPPHFFLQ</sequence>